<feature type="region of interest" description="Disordered" evidence="2">
    <location>
        <begin position="506"/>
        <end position="573"/>
    </location>
</feature>
<dbReference type="AlphaFoldDB" id="A0A9W4JLH7"/>
<evidence type="ECO:0000256" key="2">
    <source>
        <dbReference type="SAM" id="MobiDB-lite"/>
    </source>
</evidence>
<feature type="region of interest" description="Disordered" evidence="2">
    <location>
        <begin position="13"/>
        <end position="135"/>
    </location>
</feature>
<evidence type="ECO:0000256" key="1">
    <source>
        <dbReference type="SAM" id="Coils"/>
    </source>
</evidence>
<feature type="coiled-coil region" evidence="1">
    <location>
        <begin position="468"/>
        <end position="495"/>
    </location>
</feature>
<sequence>MTKNNLAVHLKWLKTQGKPSYPQLGQSSARRDSHGPQHPTPPIDQIATLDDIPEDVENETDEEMARLLFAPQSASKPRMLSRPDVVPANTPSTTKKRSESKQSSVIRSRKLRETGCSSSHKIAKPKSTPIRPEKPHSFAYDAIESIDLTDGFDPSLLSSGAIKVGASRGPWPDQNTPCEAIKEKRGKKRKSDEYTSDLLSPSKHPTKVRTLPGASRALGAGKASNEPLIPCQTSQMNPPSAIKRPETNGVANGSHRKQVIADSDDEDESIFDDWIDNDDHDDMILDAEESLYPILPEMSPASDTKTENKFESKPSHVEKSTAKRSPAKASLPPVQPSTHTAVKTDPQDPIPSTPWSKSSGSQEKDPAVVEFLSLESKAFGHSIAKLRATLEKNSEIVYQQAMEGQPVPELIAENKKLVSQIGAINVLQKQQNTHKDCLSRKQKFKQNLMRVISQGLDPTSMPEDLAQSRAVEVELEQLEAHISKLLAQVNILELARDCPSEPVAMERTESTIPRNPVTRETVCLPSSRTNPKTEPDYPQRSEFPSPKKTNPTSQWNGGGNHIAGNMGSPQFDSMDVDEFDWNVSDDDILEAAGSFNEVDKLPIRDVACPQRLLV</sequence>
<dbReference type="EMBL" id="CAJVPA010000206">
    <property type="protein sequence ID" value="CAG8401224.1"/>
    <property type="molecule type" value="Genomic_DNA"/>
</dbReference>
<feature type="compositionally biased region" description="Acidic residues" evidence="2">
    <location>
        <begin position="51"/>
        <end position="62"/>
    </location>
</feature>
<reference evidence="3" key="1">
    <citation type="submission" date="2021-07" db="EMBL/GenBank/DDBJ databases">
        <authorList>
            <person name="Branca A.L. A."/>
        </authorList>
    </citation>
    <scope>NUCLEOTIDE SEQUENCE</scope>
</reference>
<proteinExistence type="predicted"/>
<name>A0A9W4JLH7_9EURO</name>
<accession>A0A9W4JLH7</accession>
<gene>
    <name evidence="3" type="ORF">PSALAMII_LOCUS8129</name>
</gene>
<feature type="compositionally biased region" description="Acidic residues" evidence="2">
    <location>
        <begin position="262"/>
        <end position="289"/>
    </location>
</feature>
<comment type="caution">
    <text evidence="3">The sequence shown here is derived from an EMBL/GenBank/DDBJ whole genome shotgun (WGS) entry which is preliminary data.</text>
</comment>
<protein>
    <submittedName>
        <fullName evidence="3">Uncharacterized protein</fullName>
    </submittedName>
</protein>
<evidence type="ECO:0000313" key="4">
    <source>
        <dbReference type="Proteomes" id="UP001152646"/>
    </source>
</evidence>
<feature type="region of interest" description="Disordered" evidence="2">
    <location>
        <begin position="164"/>
        <end position="363"/>
    </location>
</feature>
<keyword evidence="1" id="KW-0175">Coiled coil</keyword>
<organism evidence="3 4">
    <name type="scientific">Penicillium salamii</name>
    <dbReference type="NCBI Taxonomy" id="1612424"/>
    <lineage>
        <taxon>Eukaryota</taxon>
        <taxon>Fungi</taxon>
        <taxon>Dikarya</taxon>
        <taxon>Ascomycota</taxon>
        <taxon>Pezizomycotina</taxon>
        <taxon>Eurotiomycetes</taxon>
        <taxon>Eurotiomycetidae</taxon>
        <taxon>Eurotiales</taxon>
        <taxon>Aspergillaceae</taxon>
        <taxon>Penicillium</taxon>
    </lineage>
</organism>
<evidence type="ECO:0000313" key="3">
    <source>
        <dbReference type="EMBL" id="CAG8401224.1"/>
    </source>
</evidence>
<dbReference type="Proteomes" id="UP001152646">
    <property type="component" value="Unassembled WGS sequence"/>
</dbReference>
<dbReference type="OrthoDB" id="10261556at2759"/>
<feature type="compositionally biased region" description="Basic and acidic residues" evidence="2">
    <location>
        <begin position="304"/>
        <end position="321"/>
    </location>
</feature>